<evidence type="ECO:0000313" key="1">
    <source>
        <dbReference type="EMBL" id="WGT47223.1"/>
    </source>
</evidence>
<dbReference type="RefSeq" id="WP_281144958.1">
    <property type="nucleotide sequence ID" value="NZ_CP123967.1"/>
</dbReference>
<organism evidence="1 2">
    <name type="scientific">Tessaracoccus lacteus</name>
    <dbReference type="NCBI Taxonomy" id="3041766"/>
    <lineage>
        <taxon>Bacteria</taxon>
        <taxon>Bacillati</taxon>
        <taxon>Actinomycetota</taxon>
        <taxon>Actinomycetes</taxon>
        <taxon>Propionibacteriales</taxon>
        <taxon>Propionibacteriaceae</taxon>
        <taxon>Tessaracoccus</taxon>
    </lineage>
</organism>
<sequence>MTINNHDDQRNGVAWPALEHSAQCRKPDMSLRLDWQQHPELWCRSCGRHQLIRPHDPINPQEDQ</sequence>
<protein>
    <submittedName>
        <fullName evidence="1">Uncharacterized protein</fullName>
    </submittedName>
</protein>
<evidence type="ECO:0000313" key="2">
    <source>
        <dbReference type="Proteomes" id="UP001244136"/>
    </source>
</evidence>
<proteinExistence type="predicted"/>
<dbReference type="Proteomes" id="UP001244136">
    <property type="component" value="Chromosome"/>
</dbReference>
<accession>A0ABY8PXL5</accession>
<keyword evidence="2" id="KW-1185">Reference proteome</keyword>
<dbReference type="EMBL" id="CP123967">
    <property type="protein sequence ID" value="WGT47223.1"/>
    <property type="molecule type" value="Genomic_DNA"/>
</dbReference>
<gene>
    <name evidence="1" type="ORF">QH948_00045</name>
</gene>
<name>A0ABY8PXL5_9ACTN</name>
<reference evidence="1 2" key="1">
    <citation type="journal article" date="2008" name="Int. J. Syst. Evol. Microbiol.">
        <title>Tessaracoccus flavescens sp. nov., isolated from marine sediment.</title>
        <authorList>
            <person name="Lee D.W."/>
            <person name="Lee S.D."/>
        </authorList>
    </citation>
    <scope>NUCLEOTIDE SEQUENCE [LARGE SCALE GENOMIC DNA]</scope>
    <source>
        <strain evidence="1 2">T21</strain>
    </source>
</reference>